<keyword evidence="14" id="KW-1185">Reference proteome</keyword>
<organism evidence="13 14">
    <name type="scientific">Aeromonas phage AS-zj</name>
    <dbReference type="NCBI Taxonomy" id="2024208"/>
    <lineage>
        <taxon>Viruses</taxon>
        <taxon>Duplodnaviria</taxon>
        <taxon>Heunggongvirae</taxon>
        <taxon>Uroviricota</taxon>
        <taxon>Caudoviricetes</taxon>
        <taxon>Pantevenvirales</taxon>
        <taxon>Straboviridae</taxon>
        <taxon>Emmerichvirinae</taxon>
        <taxon>Ceceduovirus</taxon>
        <taxon>Ceceduovirus aszj</taxon>
    </lineage>
</organism>
<dbReference type="Proteomes" id="UP000226092">
    <property type="component" value="Segment"/>
</dbReference>
<dbReference type="GO" id="GO:0003723">
    <property type="term" value="F:RNA binding"/>
    <property type="evidence" value="ECO:0007669"/>
    <property type="project" value="UniProtKB-KW"/>
</dbReference>
<dbReference type="InterPro" id="IPR043519">
    <property type="entry name" value="NT_sf"/>
</dbReference>
<evidence type="ECO:0000256" key="10">
    <source>
        <dbReference type="ARBA" id="ARBA00022884"/>
    </source>
</evidence>
<dbReference type="GO" id="GO:0005524">
    <property type="term" value="F:ATP binding"/>
    <property type="evidence" value="ECO:0007669"/>
    <property type="project" value="UniProtKB-KW"/>
</dbReference>
<dbReference type="EMBL" id="MF448340">
    <property type="protein sequence ID" value="ASU00458.1"/>
    <property type="molecule type" value="Genomic_DNA"/>
</dbReference>
<protein>
    <submittedName>
        <fullName evidence="13">Putative tRNA nucleotidyltransferase</fullName>
    </submittedName>
</protein>
<dbReference type="InterPro" id="IPR050124">
    <property type="entry name" value="tRNA_CCA-adding_enzyme"/>
</dbReference>
<dbReference type="GO" id="GO:0042245">
    <property type="term" value="P:RNA repair"/>
    <property type="evidence" value="ECO:0007669"/>
    <property type="project" value="UniProtKB-KW"/>
</dbReference>
<dbReference type="GO" id="GO:0046872">
    <property type="term" value="F:metal ion binding"/>
    <property type="evidence" value="ECO:0007669"/>
    <property type="project" value="UniProtKB-KW"/>
</dbReference>
<evidence type="ECO:0000256" key="1">
    <source>
        <dbReference type="ARBA" id="ARBA00001946"/>
    </source>
</evidence>
<dbReference type="PANTHER" id="PTHR47545">
    <property type="entry name" value="MULTIFUNCTIONAL CCA PROTEIN"/>
    <property type="match status" value="1"/>
</dbReference>
<dbReference type="GeneID" id="55604461"/>
<evidence type="ECO:0000259" key="12">
    <source>
        <dbReference type="Pfam" id="PF12627"/>
    </source>
</evidence>
<dbReference type="CDD" id="cd05398">
    <property type="entry name" value="NT_ClassII-CCAase"/>
    <property type="match status" value="1"/>
</dbReference>
<dbReference type="KEGG" id="vg:55604461"/>
<evidence type="ECO:0000256" key="8">
    <source>
        <dbReference type="ARBA" id="ARBA00022840"/>
    </source>
</evidence>
<keyword evidence="7" id="KW-0692">RNA repair</keyword>
<feature type="domain" description="tRNA nucleotidyltransferase/poly(A) polymerase RNA and SrmB- binding" evidence="12">
    <location>
        <begin position="147"/>
        <end position="184"/>
    </location>
</feature>
<evidence type="ECO:0000256" key="5">
    <source>
        <dbReference type="ARBA" id="ARBA00022723"/>
    </source>
</evidence>
<dbReference type="InterPro" id="IPR002646">
    <property type="entry name" value="PolA_pol_head_dom"/>
</dbReference>
<dbReference type="Pfam" id="PF12627">
    <property type="entry name" value="PolyA_pol_RNAbd"/>
    <property type="match status" value="1"/>
</dbReference>
<evidence type="ECO:0000256" key="4">
    <source>
        <dbReference type="ARBA" id="ARBA00022695"/>
    </source>
</evidence>
<evidence type="ECO:0000256" key="7">
    <source>
        <dbReference type="ARBA" id="ARBA00022800"/>
    </source>
</evidence>
<keyword evidence="5" id="KW-0479">Metal-binding</keyword>
<dbReference type="Pfam" id="PF01743">
    <property type="entry name" value="PolyA_pol"/>
    <property type="match status" value="1"/>
</dbReference>
<dbReference type="PANTHER" id="PTHR47545:SF1">
    <property type="entry name" value="MULTIFUNCTIONAL CCA PROTEIN"/>
    <property type="match status" value="1"/>
</dbReference>
<keyword evidence="4" id="KW-0548">Nucleotidyltransferase</keyword>
<evidence type="ECO:0000256" key="6">
    <source>
        <dbReference type="ARBA" id="ARBA00022741"/>
    </source>
</evidence>
<dbReference type="SUPFAM" id="SSF81891">
    <property type="entry name" value="Poly A polymerase C-terminal region-like"/>
    <property type="match status" value="1"/>
</dbReference>
<keyword evidence="2 13" id="KW-0808">Transferase</keyword>
<evidence type="ECO:0000313" key="14">
    <source>
        <dbReference type="Proteomes" id="UP000226092"/>
    </source>
</evidence>
<feature type="domain" description="Poly A polymerase head" evidence="11">
    <location>
        <begin position="4"/>
        <end position="122"/>
    </location>
</feature>
<evidence type="ECO:0000256" key="2">
    <source>
        <dbReference type="ARBA" id="ARBA00022679"/>
    </source>
</evidence>
<dbReference type="GO" id="GO:0008033">
    <property type="term" value="P:tRNA processing"/>
    <property type="evidence" value="ECO:0007669"/>
    <property type="project" value="UniProtKB-KW"/>
</dbReference>
<evidence type="ECO:0000256" key="9">
    <source>
        <dbReference type="ARBA" id="ARBA00022842"/>
    </source>
</evidence>
<evidence type="ECO:0000259" key="11">
    <source>
        <dbReference type="Pfam" id="PF01743"/>
    </source>
</evidence>
<name>A0A223LEL9_9CAUD</name>
<keyword evidence="6" id="KW-0547">Nucleotide-binding</keyword>
<dbReference type="Gene3D" id="1.10.3090.10">
    <property type="entry name" value="cca-adding enzyme, domain 2"/>
    <property type="match status" value="1"/>
</dbReference>
<keyword evidence="9" id="KW-0460">Magnesium</keyword>
<evidence type="ECO:0000256" key="3">
    <source>
        <dbReference type="ARBA" id="ARBA00022694"/>
    </source>
</evidence>
<accession>A0A223LEL9</accession>
<keyword evidence="3" id="KW-0819">tRNA processing</keyword>
<keyword evidence="10" id="KW-0694">RNA-binding</keyword>
<evidence type="ECO:0000313" key="13">
    <source>
        <dbReference type="EMBL" id="ASU00458.1"/>
    </source>
</evidence>
<sequence>MEKYLVGGAVRDQIMGKPVKDRDWVVVGSTKEEMEGLGYKCVGSHFPVYLDDDGEEIALARTEVSTGIGYNDFQVDFNPDVTIEEDLYRRDFTMNAIAYDPINSVYIDPYHGIQDIGKKQIRMVNPYAFRDDPLRVFRAIRFAGRYGFKMEPETEKAVTDMIVGGALDMVSKERVFVEFMKCMEDMSHVDVFMGILRELDVVEFFGFDREFVKNLNKDGKIYTDSTIADLCYYCEDFDSYLKVHEKLHLTSYQRMEAEMYYFSGSRFEVLDYAGATHDTPKLHYALMHQPIRQEHIDLWRSVSAKDFPELQGKELGKAIKQRRKELIDEV</sequence>
<dbReference type="SUPFAM" id="SSF81301">
    <property type="entry name" value="Nucleotidyltransferase"/>
    <property type="match status" value="1"/>
</dbReference>
<dbReference type="RefSeq" id="YP_009834394.1">
    <property type="nucleotide sequence ID" value="NC_048673.1"/>
</dbReference>
<proteinExistence type="predicted"/>
<comment type="cofactor">
    <cofactor evidence="1">
        <name>Mg(2+)</name>
        <dbReference type="ChEBI" id="CHEBI:18420"/>
    </cofactor>
</comment>
<dbReference type="GO" id="GO:0016779">
    <property type="term" value="F:nucleotidyltransferase activity"/>
    <property type="evidence" value="ECO:0007669"/>
    <property type="project" value="UniProtKB-KW"/>
</dbReference>
<dbReference type="InterPro" id="IPR032828">
    <property type="entry name" value="PolyA_RNA-bd"/>
</dbReference>
<dbReference type="Gene3D" id="3.30.460.10">
    <property type="entry name" value="Beta Polymerase, domain 2"/>
    <property type="match status" value="1"/>
</dbReference>
<reference evidence="13 14" key="1">
    <citation type="submission" date="2017-07" db="EMBL/GenBank/DDBJ databases">
        <title>In vitro design and evaluation of phage cocktails against multidrug-resistant Aeromonas salmonicida.</title>
        <authorList>
            <person name="Chen L."/>
            <person name="Yuan S."/>
            <person name="Ma Y."/>
        </authorList>
    </citation>
    <scope>NUCLEOTIDE SEQUENCE [LARGE SCALE GENOMIC DNA]</scope>
</reference>
<keyword evidence="8" id="KW-0067">ATP-binding</keyword>